<name>A0A0G8CIF7_9BACI</name>
<dbReference type="EMBL" id="LCYN01000004">
    <property type="protein sequence ID" value="KKZ98831.1"/>
    <property type="molecule type" value="Genomic_DNA"/>
</dbReference>
<dbReference type="PATRIC" id="fig|1396.433.peg.2294"/>
<evidence type="ECO:0000313" key="2">
    <source>
        <dbReference type="Proteomes" id="UP000035350"/>
    </source>
</evidence>
<proteinExistence type="predicted"/>
<reference evidence="1 2" key="1">
    <citation type="journal article" date="2015" name="Genome Announc.">
        <title>Next-Generation Whole-Genome Sequencing of Eight Strains of Bacillus cereus, Isolated from Food.</title>
        <authorList>
            <person name="Krawczyk A.O."/>
            <person name="de Jong A."/>
            <person name="Eijlander R.T."/>
            <person name="Berendsen E.M."/>
            <person name="Holsappel S."/>
            <person name="Wells-Bennik M.H."/>
            <person name="Kuipers O.P."/>
        </authorList>
    </citation>
    <scope>NUCLEOTIDE SEQUENCE [LARGE SCALE GENOMIC DNA]</scope>
    <source>
        <strain evidence="1 2">B4147</strain>
    </source>
</reference>
<accession>A0A0G8CIF7</accession>
<dbReference type="AlphaFoldDB" id="A0A0G8CIF7"/>
<protein>
    <submittedName>
        <fullName evidence="1">Uncharacterized protein</fullName>
    </submittedName>
</protein>
<sequence length="43" mass="5317">MVFHKKINDFGNVWVFNMTYFFIIFILKRKGIICIFIHHFQIP</sequence>
<organism evidence="1 2">
    <name type="scientific">Bacillus wiedmannii</name>
    <dbReference type="NCBI Taxonomy" id="1890302"/>
    <lineage>
        <taxon>Bacteria</taxon>
        <taxon>Bacillati</taxon>
        <taxon>Bacillota</taxon>
        <taxon>Bacilli</taxon>
        <taxon>Bacillales</taxon>
        <taxon>Bacillaceae</taxon>
        <taxon>Bacillus</taxon>
        <taxon>Bacillus cereus group</taxon>
    </lineage>
</organism>
<gene>
    <name evidence="1" type="ORF">B4147_3414</name>
</gene>
<evidence type="ECO:0000313" key="1">
    <source>
        <dbReference type="EMBL" id="KKZ98831.1"/>
    </source>
</evidence>
<comment type="caution">
    <text evidence="1">The sequence shown here is derived from an EMBL/GenBank/DDBJ whole genome shotgun (WGS) entry which is preliminary data.</text>
</comment>
<dbReference type="Proteomes" id="UP000035350">
    <property type="component" value="Unassembled WGS sequence"/>
</dbReference>
<reference evidence="2" key="2">
    <citation type="submission" date="2015-04" db="EMBL/GenBank/DDBJ databases">
        <title>Draft Genome Sequences of Eight Spore-Forming Food Isolates of Bacillus cereus Genome sequencing.</title>
        <authorList>
            <person name="Krawcyk A.O."/>
            <person name="de Jong A."/>
            <person name="Eijlander R.T."/>
            <person name="Berendsen E.M."/>
            <person name="Holsappel S."/>
            <person name="Wells-Bennik M."/>
            <person name="Kuipers O.P."/>
        </authorList>
    </citation>
    <scope>NUCLEOTIDE SEQUENCE [LARGE SCALE GENOMIC DNA]</scope>
    <source>
        <strain evidence="2">B4147</strain>
    </source>
</reference>